<keyword evidence="2" id="KW-1133">Transmembrane helix</keyword>
<feature type="transmembrane region" description="Helical" evidence="2">
    <location>
        <begin position="78"/>
        <end position="102"/>
    </location>
</feature>
<feature type="compositionally biased region" description="Basic and acidic residues" evidence="1">
    <location>
        <begin position="354"/>
        <end position="365"/>
    </location>
</feature>
<dbReference type="OrthoDB" id="3275951at2759"/>
<dbReference type="EMBL" id="CAFZ01000008">
    <property type="protein sequence ID" value="CCA67032.1"/>
    <property type="molecule type" value="Genomic_DNA"/>
</dbReference>
<feature type="transmembrane region" description="Helical" evidence="2">
    <location>
        <begin position="122"/>
        <end position="146"/>
    </location>
</feature>
<dbReference type="Proteomes" id="UP000007148">
    <property type="component" value="Unassembled WGS sequence"/>
</dbReference>
<name>G4T6R4_SERID</name>
<feature type="compositionally biased region" description="Basic and acidic residues" evidence="1">
    <location>
        <begin position="165"/>
        <end position="193"/>
    </location>
</feature>
<feature type="transmembrane region" description="Helical" evidence="2">
    <location>
        <begin position="7"/>
        <end position="27"/>
    </location>
</feature>
<dbReference type="HOGENOM" id="CLU_758917_0_0_1"/>
<feature type="compositionally biased region" description="Basic and acidic residues" evidence="1">
    <location>
        <begin position="257"/>
        <end position="278"/>
    </location>
</feature>
<gene>
    <name evidence="3" type="ORF">PIIN_00869</name>
</gene>
<sequence>MKAHNSWLLTVIIFSIIFSLSIFGIFISDAFGRHSHFVAPPSCLVTAIFHATSLFLWRRTAIQRQGQKVPPSIYSIASIILTGLLATLWLAFSILTAVVVAIEADERFYRRGLSFTHQIVMAIIGMTLSFVGTTILWAELIILVHYRKRFFQKLRRKSVKRDRRPKPEVPEPRRQKQPDPHTTKPMRVEDVHGSAKPSAPQGHTVQRSHFWSYAPPTPVSELQTPTGTPEPEPKSAGLHEAAASQPTRWKKQQPGHILRDHGEDFIVEKVLRQTEFPDPRQQNQPPGADPNSGYRRRKQVLAPKLDPSCALTPLSGLDEDHSNKKMGAQAPDGEMDWEYTHPDHTEGSQQPTENKVDWQQHEYPL</sequence>
<protein>
    <submittedName>
        <fullName evidence="3">Uncharacterized protein</fullName>
    </submittedName>
</protein>
<feature type="transmembrane region" description="Helical" evidence="2">
    <location>
        <begin position="39"/>
        <end position="57"/>
    </location>
</feature>
<evidence type="ECO:0000313" key="3">
    <source>
        <dbReference type="EMBL" id="CCA67032.1"/>
    </source>
</evidence>
<keyword evidence="2" id="KW-0472">Membrane</keyword>
<evidence type="ECO:0000256" key="2">
    <source>
        <dbReference type="SAM" id="Phobius"/>
    </source>
</evidence>
<evidence type="ECO:0000256" key="1">
    <source>
        <dbReference type="SAM" id="MobiDB-lite"/>
    </source>
</evidence>
<accession>G4T6R4</accession>
<dbReference type="InParanoid" id="G4T6R4"/>
<dbReference type="AlphaFoldDB" id="G4T6R4"/>
<proteinExistence type="predicted"/>
<keyword evidence="4" id="KW-1185">Reference proteome</keyword>
<organism evidence="3 4">
    <name type="scientific">Serendipita indica (strain DSM 11827)</name>
    <name type="common">Root endophyte fungus</name>
    <name type="synonym">Piriformospora indica</name>
    <dbReference type="NCBI Taxonomy" id="1109443"/>
    <lineage>
        <taxon>Eukaryota</taxon>
        <taxon>Fungi</taxon>
        <taxon>Dikarya</taxon>
        <taxon>Basidiomycota</taxon>
        <taxon>Agaricomycotina</taxon>
        <taxon>Agaricomycetes</taxon>
        <taxon>Sebacinales</taxon>
        <taxon>Serendipitaceae</taxon>
        <taxon>Serendipita</taxon>
    </lineage>
</organism>
<reference evidence="3 4" key="1">
    <citation type="journal article" date="2011" name="PLoS Pathog.">
        <title>Endophytic Life Strategies Decoded by Genome and Transcriptome Analyses of the Mutualistic Root Symbiont Piriformospora indica.</title>
        <authorList>
            <person name="Zuccaro A."/>
            <person name="Lahrmann U."/>
            <person name="Guldener U."/>
            <person name="Langen G."/>
            <person name="Pfiffi S."/>
            <person name="Biedenkopf D."/>
            <person name="Wong P."/>
            <person name="Samans B."/>
            <person name="Grimm C."/>
            <person name="Basiewicz M."/>
            <person name="Murat C."/>
            <person name="Martin F."/>
            <person name="Kogel K.H."/>
        </authorList>
    </citation>
    <scope>NUCLEOTIDE SEQUENCE [LARGE SCALE GENOMIC DNA]</scope>
    <source>
        <strain evidence="3 4">DSM 11827</strain>
    </source>
</reference>
<keyword evidence="2" id="KW-0812">Transmembrane</keyword>
<comment type="caution">
    <text evidence="3">The sequence shown here is derived from an EMBL/GenBank/DDBJ whole genome shotgun (WGS) entry which is preliminary data.</text>
</comment>
<feature type="region of interest" description="Disordered" evidence="1">
    <location>
        <begin position="157"/>
        <end position="365"/>
    </location>
</feature>
<evidence type="ECO:0000313" key="4">
    <source>
        <dbReference type="Proteomes" id="UP000007148"/>
    </source>
</evidence>